<dbReference type="Gene3D" id="6.10.140.1740">
    <property type="match status" value="1"/>
</dbReference>
<evidence type="ECO:0000259" key="16">
    <source>
        <dbReference type="PROSITE" id="PS50016"/>
    </source>
</evidence>
<evidence type="ECO:0000256" key="1">
    <source>
        <dbReference type="ARBA" id="ARBA00004123"/>
    </source>
</evidence>
<evidence type="ECO:0000256" key="11">
    <source>
        <dbReference type="PIRSR" id="PIRSR628651-50"/>
    </source>
</evidence>
<feature type="binding site" evidence="12">
    <location>
        <position position="279"/>
    </location>
    <ligand>
        <name>Zn(2+)</name>
        <dbReference type="ChEBI" id="CHEBI:29105"/>
        <label>2</label>
    </ligand>
</feature>
<feature type="binding site" evidence="12">
    <location>
        <position position="288"/>
    </location>
    <ligand>
        <name>Zn(2+)</name>
        <dbReference type="ChEBI" id="CHEBI:29105"/>
        <label>1</label>
    </ligand>
</feature>
<dbReference type="SUPFAM" id="SSF57903">
    <property type="entry name" value="FYVE/PHD zinc finger"/>
    <property type="match status" value="1"/>
</dbReference>
<dbReference type="CDD" id="cd15585">
    <property type="entry name" value="PHD_ING3"/>
    <property type="match status" value="1"/>
</dbReference>
<dbReference type="InterPro" id="IPR042020">
    <property type="entry name" value="ING3_PHD"/>
</dbReference>
<feature type="region of interest" description="Disordered" evidence="15">
    <location>
        <begin position="121"/>
        <end position="179"/>
    </location>
</feature>
<comment type="domain">
    <text evidence="14">The PHD-type zinc finger mediates the binding to H3K4me3.</text>
</comment>
<dbReference type="Proteomes" id="UP000007879">
    <property type="component" value="Unassembled WGS sequence"/>
</dbReference>
<feature type="binding site" evidence="12">
    <location>
        <position position="263"/>
    </location>
    <ligand>
        <name>Zn(2+)</name>
        <dbReference type="ChEBI" id="CHEBI:29105"/>
        <label>1</label>
    </ligand>
</feature>
<feature type="site" description="Histone H3K4me3 binding" evidence="11">
    <location>
        <position position="260"/>
    </location>
</feature>
<comment type="function">
    <text evidence="14">Component of an histone acetyltransferase complex.</text>
</comment>
<keyword evidence="8" id="KW-0805">Transcription regulation</keyword>
<feature type="binding site" evidence="12">
    <location>
        <position position="304"/>
    </location>
    <ligand>
        <name>Zn(2+)</name>
        <dbReference type="ChEBI" id="CHEBI:29105"/>
        <label>2</label>
    </ligand>
</feature>
<dbReference type="OMA" id="RYEWFHY"/>
<keyword evidence="18" id="KW-1185">Reference proteome</keyword>
<dbReference type="PROSITE" id="PS01359">
    <property type="entry name" value="ZF_PHD_1"/>
    <property type="match status" value="1"/>
</dbReference>
<evidence type="ECO:0000256" key="9">
    <source>
        <dbReference type="ARBA" id="ARBA00023163"/>
    </source>
</evidence>
<evidence type="ECO:0000256" key="15">
    <source>
        <dbReference type="SAM" id="MobiDB-lite"/>
    </source>
</evidence>
<comment type="subunit">
    <text evidence="14">Component of an histone acetyltransferase complex. Interacts with H3K4me3 and to a lesser extent with H3K4me2.</text>
</comment>
<evidence type="ECO:0000256" key="7">
    <source>
        <dbReference type="ARBA" id="ARBA00022853"/>
    </source>
</evidence>
<keyword evidence="7 14" id="KW-0156">Chromatin regulator</keyword>
<evidence type="ECO:0000313" key="18">
    <source>
        <dbReference type="Proteomes" id="UP000007879"/>
    </source>
</evidence>
<dbReference type="PANTHER" id="PTHR10333">
    <property type="entry name" value="INHIBITOR OF GROWTH PROTEIN"/>
    <property type="match status" value="1"/>
</dbReference>
<evidence type="ECO:0000256" key="5">
    <source>
        <dbReference type="ARBA" id="ARBA00022771"/>
    </source>
</evidence>
<keyword evidence="9" id="KW-0804">Transcription</keyword>
<evidence type="ECO:0000256" key="6">
    <source>
        <dbReference type="ARBA" id="ARBA00022833"/>
    </source>
</evidence>
<keyword evidence="4 12" id="KW-0479">Metal-binding</keyword>
<feature type="binding site" evidence="12">
    <location>
        <position position="274"/>
    </location>
    <ligand>
        <name>Zn(2+)</name>
        <dbReference type="ChEBI" id="CHEBI:29105"/>
        <label>2</label>
    </ligand>
</feature>
<dbReference type="eggNOG" id="KOG1973">
    <property type="taxonomic scope" value="Eukaryota"/>
</dbReference>
<dbReference type="FunCoup" id="A0A1X7VFU0">
    <property type="interactions" value="389"/>
</dbReference>
<feature type="domain" description="PHD-type" evidence="16">
    <location>
        <begin position="258"/>
        <end position="307"/>
    </location>
</feature>
<evidence type="ECO:0000313" key="17">
    <source>
        <dbReference type="EnsemblMetazoa" id="Aqu2.1.38367_001"/>
    </source>
</evidence>
<keyword evidence="5 13" id="KW-0863">Zinc-finger</keyword>
<reference evidence="18" key="1">
    <citation type="journal article" date="2010" name="Nature">
        <title>The Amphimedon queenslandica genome and the evolution of animal complexity.</title>
        <authorList>
            <person name="Srivastava M."/>
            <person name="Simakov O."/>
            <person name="Chapman J."/>
            <person name="Fahey B."/>
            <person name="Gauthier M.E."/>
            <person name="Mitros T."/>
            <person name="Richards G.S."/>
            <person name="Conaco C."/>
            <person name="Dacre M."/>
            <person name="Hellsten U."/>
            <person name="Larroux C."/>
            <person name="Putnam N.H."/>
            <person name="Stanke M."/>
            <person name="Adamska M."/>
            <person name="Darling A."/>
            <person name="Degnan S.M."/>
            <person name="Oakley T.H."/>
            <person name="Plachetzki D.C."/>
            <person name="Zhai Y."/>
            <person name="Adamski M."/>
            <person name="Calcino A."/>
            <person name="Cummins S.F."/>
            <person name="Goodstein D.M."/>
            <person name="Harris C."/>
            <person name="Jackson D.J."/>
            <person name="Leys S.P."/>
            <person name="Shu S."/>
            <person name="Woodcroft B.J."/>
            <person name="Vervoort M."/>
            <person name="Kosik K.S."/>
            <person name="Manning G."/>
            <person name="Degnan B.M."/>
            <person name="Rokhsar D.S."/>
        </authorList>
    </citation>
    <scope>NUCLEOTIDE SEQUENCE [LARGE SCALE GENOMIC DNA]</scope>
</reference>
<accession>A0A1X7VFU0</accession>
<dbReference type="OrthoDB" id="5411773at2759"/>
<dbReference type="InterPro" id="IPR019787">
    <property type="entry name" value="Znf_PHD-finger"/>
</dbReference>
<dbReference type="KEGG" id="aqu:100639438"/>
<dbReference type="InterPro" id="IPR013083">
    <property type="entry name" value="Znf_RING/FYVE/PHD"/>
</dbReference>
<evidence type="ECO:0000256" key="13">
    <source>
        <dbReference type="PROSITE-ProRule" id="PRU00146"/>
    </source>
</evidence>
<evidence type="ECO:0000256" key="2">
    <source>
        <dbReference type="ARBA" id="ARBA00010210"/>
    </source>
</evidence>
<dbReference type="SMART" id="SM00249">
    <property type="entry name" value="PHD"/>
    <property type="match status" value="1"/>
</dbReference>
<evidence type="ECO:0000256" key="14">
    <source>
        <dbReference type="RuleBase" id="RU361213"/>
    </source>
</evidence>
<protein>
    <recommendedName>
        <fullName evidence="14">Inhibitor of growth protein</fullName>
    </recommendedName>
</protein>
<dbReference type="PANTHER" id="PTHR10333:SF103">
    <property type="entry name" value="INHIBITOR OF GROWTH PROTEIN 3"/>
    <property type="match status" value="1"/>
</dbReference>
<gene>
    <name evidence="17" type="primary">100639438</name>
</gene>
<feature type="binding site" evidence="12">
    <location>
        <position position="301"/>
    </location>
    <ligand>
        <name>Zn(2+)</name>
        <dbReference type="ChEBI" id="CHEBI:29105"/>
        <label>2</label>
    </ligand>
</feature>
<feature type="binding site" evidence="12">
    <location>
        <position position="261"/>
    </location>
    <ligand>
        <name>Zn(2+)</name>
        <dbReference type="ChEBI" id="CHEBI:29105"/>
        <label>1</label>
    </ligand>
</feature>
<keyword evidence="10 14" id="KW-0539">Nucleus</keyword>
<feature type="binding site" evidence="12">
    <location>
        <position position="285"/>
    </location>
    <ligand>
        <name>Zn(2+)</name>
        <dbReference type="ChEBI" id="CHEBI:29105"/>
        <label>1</label>
    </ligand>
</feature>
<dbReference type="InParanoid" id="A0A1X7VFU0"/>
<dbReference type="GO" id="GO:0008270">
    <property type="term" value="F:zinc ion binding"/>
    <property type="evidence" value="ECO:0007669"/>
    <property type="project" value="UniProtKB-KW"/>
</dbReference>
<dbReference type="CDD" id="cd16858">
    <property type="entry name" value="ING_ING3_Yng2p"/>
    <property type="match status" value="1"/>
</dbReference>
<feature type="site" description="Histone H3K4me3 binding" evidence="11">
    <location>
        <position position="283"/>
    </location>
</feature>
<evidence type="ECO:0000256" key="4">
    <source>
        <dbReference type="ARBA" id="ARBA00022723"/>
    </source>
</evidence>
<reference evidence="17" key="2">
    <citation type="submission" date="2017-05" db="UniProtKB">
        <authorList>
            <consortium name="EnsemblMetazoa"/>
        </authorList>
    </citation>
    <scope>IDENTIFICATION</scope>
</reference>
<organism evidence="17">
    <name type="scientific">Amphimedon queenslandica</name>
    <name type="common">Sponge</name>
    <dbReference type="NCBI Taxonomy" id="400682"/>
    <lineage>
        <taxon>Eukaryota</taxon>
        <taxon>Metazoa</taxon>
        <taxon>Porifera</taxon>
        <taxon>Demospongiae</taxon>
        <taxon>Heteroscleromorpha</taxon>
        <taxon>Haplosclerida</taxon>
        <taxon>Niphatidae</taxon>
        <taxon>Amphimedon</taxon>
    </lineage>
</organism>
<dbReference type="SMART" id="SM01408">
    <property type="entry name" value="ING"/>
    <property type="match status" value="1"/>
</dbReference>
<dbReference type="PROSITE" id="PS50016">
    <property type="entry name" value="ZF_PHD_2"/>
    <property type="match status" value="1"/>
</dbReference>
<dbReference type="GO" id="GO:0006325">
    <property type="term" value="P:chromatin organization"/>
    <property type="evidence" value="ECO:0007669"/>
    <property type="project" value="UniProtKB-KW"/>
</dbReference>
<sequence>MHYLEDYLEVIEFLPEELKTRLQDIKAKDERVQSQLQSLDDRSRTFFTLSRKNKQEWREQQFNNLQEEYQRALSLSEEKVKVANEMYELMGRYMKRLDHDLNLFTLELEADTAGITEILEQRSYQLDQPPSPERPSIGHKRRHTHHDDLLDPDDLSPTPSTRSSPIQTRIPQYSRRERKPTISLAFSTEHDHDLFDFGDDPLTDTPTSDLYAGTGGKPSLTFLGDTRANRRKLNTAASLLVDPPVQDEYVNYVDPNEPRYCLCNQVSYGEMICCDNPTCSIEWFHYGCVGIAEAPKGKWFCPQCVAQTRRKSRK</sequence>
<keyword evidence="3" id="KW-0341">Growth regulation</keyword>
<comment type="subcellular location">
    <subcellularLocation>
        <location evidence="1 14">Nucleus</location>
    </subcellularLocation>
</comment>
<dbReference type="STRING" id="400682.A0A1X7VFU0"/>
<dbReference type="InterPro" id="IPR024610">
    <property type="entry name" value="ING_N_histone-binding"/>
</dbReference>
<keyword evidence="6 12" id="KW-0862">Zinc</keyword>
<dbReference type="Gene3D" id="3.30.40.10">
    <property type="entry name" value="Zinc/RING finger domain, C3HC4 (zinc finger)"/>
    <property type="match status" value="1"/>
</dbReference>
<name>A0A1X7VFU0_AMPQE</name>
<feature type="site" description="Histone H3K4me3 binding" evidence="11">
    <location>
        <position position="271"/>
    </location>
</feature>
<evidence type="ECO:0000256" key="10">
    <source>
        <dbReference type="ARBA" id="ARBA00023242"/>
    </source>
</evidence>
<feature type="site" description="Histone H3K4me3 binding" evidence="11">
    <location>
        <position position="275"/>
    </location>
</feature>
<dbReference type="FunFam" id="3.30.40.10:FF:000021">
    <property type="entry name" value="Inhibitor of growth 2b"/>
    <property type="match status" value="1"/>
</dbReference>
<dbReference type="AlphaFoldDB" id="A0A1X7VFU0"/>
<dbReference type="Pfam" id="PF12998">
    <property type="entry name" value="ING"/>
    <property type="match status" value="1"/>
</dbReference>
<dbReference type="EnsemblMetazoa" id="XM_003384587.3">
    <property type="protein sequence ID" value="XP_003384635.1"/>
    <property type="gene ID" value="LOC100639438"/>
</dbReference>
<dbReference type="InterPro" id="IPR001965">
    <property type="entry name" value="Znf_PHD"/>
</dbReference>
<comment type="similarity">
    <text evidence="2 14">Belongs to the ING family.</text>
</comment>
<dbReference type="InterPro" id="IPR019786">
    <property type="entry name" value="Zinc_finger_PHD-type_CS"/>
</dbReference>
<dbReference type="GO" id="GO:0005634">
    <property type="term" value="C:nucleus"/>
    <property type="evidence" value="ECO:0007669"/>
    <property type="project" value="UniProtKB-SubCell"/>
</dbReference>
<dbReference type="EnsemblMetazoa" id="Aqu2.1.38367_001">
    <property type="protein sequence ID" value="Aqu2.1.38367_001"/>
    <property type="gene ID" value="Aqu2.1.38367"/>
</dbReference>
<evidence type="ECO:0000256" key="12">
    <source>
        <dbReference type="PIRSR" id="PIRSR628651-51"/>
    </source>
</evidence>
<evidence type="ECO:0000256" key="8">
    <source>
        <dbReference type="ARBA" id="ARBA00023015"/>
    </source>
</evidence>
<dbReference type="InterPro" id="IPR028651">
    <property type="entry name" value="ING_fam"/>
</dbReference>
<proteinExistence type="inferred from homology"/>
<evidence type="ECO:0000256" key="3">
    <source>
        <dbReference type="ARBA" id="ARBA00022604"/>
    </source>
</evidence>
<dbReference type="InterPro" id="IPR011011">
    <property type="entry name" value="Znf_FYVE_PHD"/>
</dbReference>